<name>A0A857N7P7_9BACT</name>
<dbReference type="InterPro" id="IPR025354">
    <property type="entry name" value="DUF4258"/>
</dbReference>
<dbReference type="RefSeq" id="WP_161931782.1">
    <property type="nucleotide sequence ID" value="NZ_CP047901.1"/>
</dbReference>
<keyword evidence="2" id="KW-1185">Reference proteome</keyword>
<organism evidence="1 2">
    <name type="scientific">Candidatus Chazhemtobacterium aquaticus</name>
    <dbReference type="NCBI Taxonomy" id="2715735"/>
    <lineage>
        <taxon>Bacteria</taxon>
        <taxon>Candidatus Chazhemtobacteraceae</taxon>
        <taxon>Candidatus Chazhemtobacterium</taxon>
    </lineage>
</organism>
<gene>
    <name evidence="1" type="ORF">MICH65_0418</name>
</gene>
<dbReference type="KEGG" id="caqa:MICH65_0418"/>
<dbReference type="EMBL" id="CP047901">
    <property type="protein sequence ID" value="QHO63399.1"/>
    <property type="molecule type" value="Genomic_DNA"/>
</dbReference>
<protein>
    <recommendedName>
        <fullName evidence="3">DUF4258 domain-containing protein</fullName>
    </recommendedName>
</protein>
<dbReference type="AlphaFoldDB" id="A0A857N7P7"/>
<evidence type="ECO:0000313" key="2">
    <source>
        <dbReference type="Proteomes" id="UP000463983"/>
    </source>
</evidence>
<reference evidence="2" key="1">
    <citation type="journal article" date="2020" name="Microorganisms">
        <title>Complete Genome of a Member of a New Bacterial Lineage in the Microgenomates Group Reveals an Unusual Nucleotide Composition Disparity Between Two Strands of DNA and Limited Metabolic Potential.</title>
        <authorList>
            <person name="Kadnikov V.V."/>
            <person name="Mardanov A.V."/>
            <person name="Beletsky A.V."/>
            <person name="Karnachuk O.V."/>
            <person name="Ravin N.V."/>
        </authorList>
    </citation>
    <scope>NUCLEOTIDE SEQUENCE [LARGE SCALE GENOMIC DNA]</scope>
</reference>
<sequence length="108" mass="12749">MASDLVWTNHLEQRLLQRGISRNEAYDAIRHPDQSIRLSSTKWKLIKSYPHKRIVVIAVKQQHQWIILSAWTKNSHSSKSFNQEHPVTRFFRNLLVKGVDTLAHLIKR</sequence>
<evidence type="ECO:0008006" key="3">
    <source>
        <dbReference type="Google" id="ProtNLM"/>
    </source>
</evidence>
<evidence type="ECO:0000313" key="1">
    <source>
        <dbReference type="EMBL" id="QHO63399.1"/>
    </source>
</evidence>
<accession>A0A857N7P7</accession>
<dbReference type="Proteomes" id="UP000463983">
    <property type="component" value="Chromosome"/>
</dbReference>
<proteinExistence type="predicted"/>
<dbReference type="Pfam" id="PF14076">
    <property type="entry name" value="DUF4258"/>
    <property type="match status" value="1"/>
</dbReference>